<proteinExistence type="predicted"/>
<evidence type="ECO:0000259" key="1">
    <source>
        <dbReference type="Pfam" id="PF23309"/>
    </source>
</evidence>
<dbReference type="Pfam" id="PF23309">
    <property type="entry name" value="DUF7083"/>
    <property type="match status" value="1"/>
</dbReference>
<dbReference type="InterPro" id="IPR055510">
    <property type="entry name" value="DUF7083"/>
</dbReference>
<evidence type="ECO:0000313" key="2">
    <source>
        <dbReference type="EMBL" id="KIH60617.1"/>
    </source>
</evidence>
<evidence type="ECO:0000313" key="3">
    <source>
        <dbReference type="Proteomes" id="UP000054047"/>
    </source>
</evidence>
<feature type="domain" description="DUF7083" evidence="1">
    <location>
        <begin position="40"/>
        <end position="104"/>
    </location>
</feature>
<dbReference type="EMBL" id="KN730801">
    <property type="protein sequence ID" value="KIH60617.1"/>
    <property type="molecule type" value="Genomic_DNA"/>
</dbReference>
<sequence length="164" mass="18914">MPVLFHGCHSSCCFCLNCGILHKLTHGTPSRVHIRSGQRLKFDVWCNLYEDMIANDGSTLEDTARARLIVYKQEAATYARFSNHILSKKTLDNSLDETVKTHKEQHIRFRPSLHLPSNTAQRQNYPRLHPTCQSVSRDGQIQLRHARTNEAYRMDLWPGPSIRC</sequence>
<dbReference type="AlphaFoldDB" id="A0A0C2DDS8"/>
<protein>
    <recommendedName>
        <fullName evidence="1">DUF7083 domain-containing protein</fullName>
    </recommendedName>
</protein>
<dbReference type="Proteomes" id="UP000054047">
    <property type="component" value="Unassembled WGS sequence"/>
</dbReference>
<name>A0A0C2DDS8_9BILA</name>
<keyword evidence="3" id="KW-1185">Reference proteome</keyword>
<dbReference type="OrthoDB" id="5830452at2759"/>
<gene>
    <name evidence="2" type="ORF">ANCDUO_09124</name>
</gene>
<reference evidence="2 3" key="1">
    <citation type="submission" date="2013-12" db="EMBL/GenBank/DDBJ databases">
        <title>Draft genome of the parsitic nematode Ancylostoma duodenale.</title>
        <authorList>
            <person name="Mitreva M."/>
        </authorList>
    </citation>
    <scope>NUCLEOTIDE SEQUENCE [LARGE SCALE GENOMIC DNA]</scope>
    <source>
        <strain evidence="2 3">Zhejiang</strain>
    </source>
</reference>
<accession>A0A0C2DDS8</accession>
<organism evidence="2 3">
    <name type="scientific">Ancylostoma duodenale</name>
    <dbReference type="NCBI Taxonomy" id="51022"/>
    <lineage>
        <taxon>Eukaryota</taxon>
        <taxon>Metazoa</taxon>
        <taxon>Ecdysozoa</taxon>
        <taxon>Nematoda</taxon>
        <taxon>Chromadorea</taxon>
        <taxon>Rhabditida</taxon>
        <taxon>Rhabditina</taxon>
        <taxon>Rhabditomorpha</taxon>
        <taxon>Strongyloidea</taxon>
        <taxon>Ancylostomatidae</taxon>
        <taxon>Ancylostomatinae</taxon>
        <taxon>Ancylostoma</taxon>
    </lineage>
</organism>